<dbReference type="AlphaFoldDB" id="L1L5W8"/>
<organism evidence="3 4">
    <name type="scientific">Streptomyces ipomoeae 91-03</name>
    <dbReference type="NCBI Taxonomy" id="698759"/>
    <lineage>
        <taxon>Bacteria</taxon>
        <taxon>Bacillati</taxon>
        <taxon>Actinomycetota</taxon>
        <taxon>Actinomycetes</taxon>
        <taxon>Kitasatosporales</taxon>
        <taxon>Streptomycetaceae</taxon>
        <taxon>Streptomyces</taxon>
    </lineage>
</organism>
<keyword evidence="4" id="KW-1185">Reference proteome</keyword>
<evidence type="ECO:0000313" key="3">
    <source>
        <dbReference type="EMBL" id="EKX68456.1"/>
    </source>
</evidence>
<keyword evidence="2" id="KW-1133">Transmembrane helix</keyword>
<feature type="compositionally biased region" description="Basic residues" evidence="1">
    <location>
        <begin position="1"/>
        <end position="13"/>
    </location>
</feature>
<dbReference type="PATRIC" id="fig|698759.3.peg.996"/>
<proteinExistence type="predicted"/>
<name>L1L5W8_9ACTN</name>
<evidence type="ECO:0000256" key="1">
    <source>
        <dbReference type="SAM" id="MobiDB-lite"/>
    </source>
</evidence>
<sequence length="162" mass="16731">MPPARGRARRPGARTKGDDVTRTAGATRVLLARLLMLGLLLIGLGVVHTLAHADAHDGVTGHMTAHHLDLATAYQESFSGHHAHETDTSGEASHRTTALATADADSLPEADCWASVPTGPWPVTTAQLAAGTTTATHAAPPADGLLSCRAHTSPHALGVLRI</sequence>
<keyword evidence="2" id="KW-0472">Membrane</keyword>
<evidence type="ECO:0000313" key="4">
    <source>
        <dbReference type="Proteomes" id="UP000010411"/>
    </source>
</evidence>
<dbReference type="Proteomes" id="UP000010411">
    <property type="component" value="Unassembled WGS sequence"/>
</dbReference>
<feature type="region of interest" description="Disordered" evidence="1">
    <location>
        <begin position="1"/>
        <end position="20"/>
    </location>
</feature>
<accession>L1L5W8</accession>
<dbReference type="EMBL" id="AEJC01000078">
    <property type="protein sequence ID" value="EKX68456.1"/>
    <property type="molecule type" value="Genomic_DNA"/>
</dbReference>
<protein>
    <submittedName>
        <fullName evidence="3">Uncharacterized protein</fullName>
    </submittedName>
</protein>
<evidence type="ECO:0000256" key="2">
    <source>
        <dbReference type="SAM" id="Phobius"/>
    </source>
</evidence>
<gene>
    <name evidence="3" type="ORF">STRIP9103_07497</name>
</gene>
<feature type="transmembrane region" description="Helical" evidence="2">
    <location>
        <begin position="30"/>
        <end position="51"/>
    </location>
</feature>
<reference evidence="3 4" key="1">
    <citation type="submission" date="2012-11" db="EMBL/GenBank/DDBJ databases">
        <authorList>
            <person name="Huguet-Tapia J.C."/>
            <person name="Durkin A.S."/>
            <person name="Pettis G.S."/>
            <person name="Badger J.H."/>
        </authorList>
    </citation>
    <scope>NUCLEOTIDE SEQUENCE [LARGE SCALE GENOMIC DNA]</scope>
    <source>
        <strain evidence="3 4">91-03</strain>
    </source>
</reference>
<keyword evidence="2" id="KW-0812">Transmembrane</keyword>
<comment type="caution">
    <text evidence="3">The sequence shown here is derived from an EMBL/GenBank/DDBJ whole genome shotgun (WGS) entry which is preliminary data.</text>
</comment>